<name>A0AAD7S5W7_9TELE</name>
<dbReference type="AlphaFoldDB" id="A0AAD7S5W7"/>
<proteinExistence type="predicted"/>
<evidence type="ECO:0000313" key="2">
    <source>
        <dbReference type="EMBL" id="KAJ8396322.1"/>
    </source>
</evidence>
<accession>A0AAD7S5W7</accession>
<dbReference type="Proteomes" id="UP001221898">
    <property type="component" value="Unassembled WGS sequence"/>
</dbReference>
<keyword evidence="3" id="KW-1185">Reference proteome</keyword>
<dbReference type="EMBL" id="JAINUG010000107">
    <property type="protein sequence ID" value="KAJ8396322.1"/>
    <property type="molecule type" value="Genomic_DNA"/>
</dbReference>
<gene>
    <name evidence="2" type="ORF">AAFF_G00018990</name>
</gene>
<reference evidence="2" key="1">
    <citation type="journal article" date="2023" name="Science">
        <title>Genome structures resolve the early diversification of teleost fishes.</title>
        <authorList>
            <person name="Parey E."/>
            <person name="Louis A."/>
            <person name="Montfort J."/>
            <person name="Bouchez O."/>
            <person name="Roques C."/>
            <person name="Iampietro C."/>
            <person name="Lluch J."/>
            <person name="Castinel A."/>
            <person name="Donnadieu C."/>
            <person name="Desvignes T."/>
            <person name="Floi Bucao C."/>
            <person name="Jouanno E."/>
            <person name="Wen M."/>
            <person name="Mejri S."/>
            <person name="Dirks R."/>
            <person name="Jansen H."/>
            <person name="Henkel C."/>
            <person name="Chen W.J."/>
            <person name="Zahm M."/>
            <person name="Cabau C."/>
            <person name="Klopp C."/>
            <person name="Thompson A.W."/>
            <person name="Robinson-Rechavi M."/>
            <person name="Braasch I."/>
            <person name="Lecointre G."/>
            <person name="Bobe J."/>
            <person name="Postlethwait J.H."/>
            <person name="Berthelot C."/>
            <person name="Roest Crollius H."/>
            <person name="Guiguen Y."/>
        </authorList>
    </citation>
    <scope>NUCLEOTIDE SEQUENCE</scope>
    <source>
        <strain evidence="2">NC1722</strain>
    </source>
</reference>
<feature type="region of interest" description="Disordered" evidence="1">
    <location>
        <begin position="26"/>
        <end position="77"/>
    </location>
</feature>
<evidence type="ECO:0000313" key="3">
    <source>
        <dbReference type="Proteomes" id="UP001221898"/>
    </source>
</evidence>
<protein>
    <submittedName>
        <fullName evidence="2">Uncharacterized protein</fullName>
    </submittedName>
</protein>
<comment type="caution">
    <text evidence="2">The sequence shown here is derived from an EMBL/GenBank/DDBJ whole genome shotgun (WGS) entry which is preliminary data.</text>
</comment>
<evidence type="ECO:0000256" key="1">
    <source>
        <dbReference type="SAM" id="MobiDB-lite"/>
    </source>
</evidence>
<sequence>MQTGEERESRQPRLRFQCWHRAPLTLPAQAADPETRDAAAPSATLSDARRLRRRSAGDATHTPCCRISGPTGLRLSR</sequence>
<organism evidence="2 3">
    <name type="scientific">Aldrovandia affinis</name>
    <dbReference type="NCBI Taxonomy" id="143900"/>
    <lineage>
        <taxon>Eukaryota</taxon>
        <taxon>Metazoa</taxon>
        <taxon>Chordata</taxon>
        <taxon>Craniata</taxon>
        <taxon>Vertebrata</taxon>
        <taxon>Euteleostomi</taxon>
        <taxon>Actinopterygii</taxon>
        <taxon>Neopterygii</taxon>
        <taxon>Teleostei</taxon>
        <taxon>Notacanthiformes</taxon>
        <taxon>Halosauridae</taxon>
        <taxon>Aldrovandia</taxon>
    </lineage>
</organism>